<dbReference type="InterPro" id="IPR014770">
    <property type="entry name" value="Munc13_1"/>
</dbReference>
<dbReference type="PROSITE" id="PS51259">
    <property type="entry name" value="MHD2"/>
    <property type="match status" value="1"/>
</dbReference>
<dbReference type="GO" id="GO:0003725">
    <property type="term" value="F:double-stranded RNA binding"/>
    <property type="evidence" value="ECO:0007669"/>
    <property type="project" value="InterPro"/>
</dbReference>
<organism evidence="6 7">
    <name type="scientific">Paspalum notatum var. saurae</name>
    <dbReference type="NCBI Taxonomy" id="547442"/>
    <lineage>
        <taxon>Eukaryota</taxon>
        <taxon>Viridiplantae</taxon>
        <taxon>Streptophyta</taxon>
        <taxon>Embryophyta</taxon>
        <taxon>Tracheophyta</taxon>
        <taxon>Spermatophyta</taxon>
        <taxon>Magnoliopsida</taxon>
        <taxon>Liliopsida</taxon>
        <taxon>Poales</taxon>
        <taxon>Poaceae</taxon>
        <taxon>PACMAD clade</taxon>
        <taxon>Panicoideae</taxon>
        <taxon>Andropogonodae</taxon>
        <taxon>Paspaleae</taxon>
        <taxon>Paspalinae</taxon>
        <taxon>Paspalum</taxon>
    </lineage>
</organism>
<evidence type="ECO:0000259" key="3">
    <source>
        <dbReference type="PROSITE" id="PS50102"/>
    </source>
</evidence>
<feature type="compositionally biased region" description="Basic and acidic residues" evidence="2">
    <location>
        <begin position="1879"/>
        <end position="1891"/>
    </location>
</feature>
<gene>
    <name evidence="6" type="ORF">U9M48_006065</name>
</gene>
<feature type="compositionally biased region" description="Polar residues" evidence="2">
    <location>
        <begin position="770"/>
        <end position="787"/>
    </location>
</feature>
<feature type="compositionally biased region" description="Basic and acidic residues" evidence="2">
    <location>
        <begin position="1592"/>
        <end position="1604"/>
    </location>
</feature>
<feature type="non-terminal residue" evidence="6">
    <location>
        <position position="1"/>
    </location>
</feature>
<dbReference type="SMART" id="SM00360">
    <property type="entry name" value="RRM"/>
    <property type="match status" value="2"/>
</dbReference>
<feature type="compositionally biased region" description="Basic residues" evidence="2">
    <location>
        <begin position="1554"/>
        <end position="1563"/>
    </location>
</feature>
<name>A0AAQ3SFW8_PASNO</name>
<feature type="domain" description="MHD1" evidence="4">
    <location>
        <begin position="590"/>
        <end position="732"/>
    </location>
</feature>
<dbReference type="PANTHER" id="PTHR31280">
    <property type="entry name" value="PROTEIN UNC-13 HOMOLOG"/>
    <property type="match status" value="1"/>
</dbReference>
<evidence type="ECO:0000313" key="6">
    <source>
        <dbReference type="EMBL" id="WVZ55403.1"/>
    </source>
</evidence>
<keyword evidence="7" id="KW-1185">Reference proteome</keyword>
<feature type="domain" description="RRM" evidence="3">
    <location>
        <begin position="2021"/>
        <end position="2104"/>
    </location>
</feature>
<protein>
    <submittedName>
        <fullName evidence="6">Uncharacterized protein</fullName>
    </submittedName>
</protein>
<feature type="compositionally biased region" description="Basic and acidic residues" evidence="2">
    <location>
        <begin position="1631"/>
        <end position="1733"/>
    </location>
</feature>
<feature type="region of interest" description="Disordered" evidence="2">
    <location>
        <begin position="1"/>
        <end position="22"/>
    </location>
</feature>
<feature type="compositionally biased region" description="Basic residues" evidence="2">
    <location>
        <begin position="1855"/>
        <end position="1872"/>
    </location>
</feature>
<feature type="compositionally biased region" description="Basic and acidic residues" evidence="2">
    <location>
        <begin position="1792"/>
        <end position="1816"/>
    </location>
</feature>
<feature type="compositionally biased region" description="Basic and acidic residues" evidence="2">
    <location>
        <begin position="1898"/>
        <end position="1913"/>
    </location>
</feature>
<dbReference type="PROSITE" id="PS51258">
    <property type="entry name" value="MHD1"/>
    <property type="match status" value="1"/>
</dbReference>
<feature type="region of interest" description="Disordered" evidence="2">
    <location>
        <begin position="91"/>
        <end position="173"/>
    </location>
</feature>
<feature type="compositionally biased region" description="Basic and acidic residues" evidence="2">
    <location>
        <begin position="1394"/>
        <end position="1403"/>
    </location>
</feature>
<dbReference type="InterPro" id="IPR014772">
    <property type="entry name" value="Munc13_dom-2"/>
</dbReference>
<dbReference type="PROSITE" id="PS50102">
    <property type="entry name" value="RRM"/>
    <property type="match status" value="1"/>
</dbReference>
<evidence type="ECO:0000256" key="2">
    <source>
        <dbReference type="SAM" id="MobiDB-lite"/>
    </source>
</evidence>
<evidence type="ECO:0000259" key="4">
    <source>
        <dbReference type="PROSITE" id="PS51258"/>
    </source>
</evidence>
<feature type="region of interest" description="Disordered" evidence="2">
    <location>
        <begin position="759"/>
        <end position="787"/>
    </location>
</feature>
<evidence type="ECO:0000256" key="1">
    <source>
        <dbReference type="PROSITE-ProRule" id="PRU00176"/>
    </source>
</evidence>
<feature type="region of interest" description="Disordered" evidence="2">
    <location>
        <begin position="2473"/>
        <end position="2502"/>
    </location>
</feature>
<dbReference type="Pfam" id="PF06658">
    <property type="entry name" value="DUF1168"/>
    <property type="match status" value="1"/>
</dbReference>
<dbReference type="InterPro" id="IPR012677">
    <property type="entry name" value="Nucleotide-bd_a/b_plait_sf"/>
</dbReference>
<feature type="compositionally biased region" description="Basic and acidic residues" evidence="2">
    <location>
        <begin position="1749"/>
        <end position="1779"/>
    </location>
</feature>
<reference evidence="6 7" key="1">
    <citation type="submission" date="2024-02" db="EMBL/GenBank/DDBJ databases">
        <title>High-quality chromosome-scale genome assembly of Pensacola bahiagrass (Paspalum notatum Flugge var. saurae).</title>
        <authorList>
            <person name="Vega J.M."/>
            <person name="Podio M."/>
            <person name="Orjuela J."/>
            <person name="Siena L.A."/>
            <person name="Pessino S.C."/>
            <person name="Combes M.C."/>
            <person name="Mariac C."/>
            <person name="Albertini E."/>
            <person name="Pupilli F."/>
            <person name="Ortiz J.P.A."/>
            <person name="Leblanc O."/>
        </authorList>
    </citation>
    <scope>NUCLEOTIDE SEQUENCE [LARGE SCALE GENOMIC DNA]</scope>
    <source>
        <strain evidence="6">R1</strain>
        <tissue evidence="6">Leaf</tissue>
    </source>
</reference>
<dbReference type="InterPro" id="IPR000504">
    <property type="entry name" value="RRM_dom"/>
</dbReference>
<dbReference type="Pfam" id="PF25761">
    <property type="entry name" value="TPR_PATROL1"/>
    <property type="match status" value="1"/>
</dbReference>
<dbReference type="InterPro" id="IPR008528">
    <property type="entry name" value="unc-13_homologue"/>
</dbReference>
<dbReference type="InterPro" id="IPR009548">
    <property type="entry name" value="Prkrip1"/>
</dbReference>
<feature type="compositionally biased region" description="Low complexity" evidence="2">
    <location>
        <begin position="137"/>
        <end position="150"/>
    </location>
</feature>
<proteinExistence type="predicted"/>
<dbReference type="SUPFAM" id="SSF54928">
    <property type="entry name" value="RNA-binding domain, RBD"/>
    <property type="match status" value="2"/>
</dbReference>
<feature type="region of interest" description="Disordered" evidence="2">
    <location>
        <begin position="1429"/>
        <end position="1473"/>
    </location>
</feature>
<feature type="compositionally biased region" description="Basic residues" evidence="2">
    <location>
        <begin position="1"/>
        <end position="11"/>
    </location>
</feature>
<feature type="compositionally biased region" description="Basic and acidic residues" evidence="2">
    <location>
        <begin position="2488"/>
        <end position="2498"/>
    </location>
</feature>
<feature type="domain" description="MHD2" evidence="5">
    <location>
        <begin position="883"/>
        <end position="994"/>
    </location>
</feature>
<dbReference type="PANTHER" id="PTHR31280:SF1">
    <property type="entry name" value="OS03G0138600 PROTEIN"/>
    <property type="match status" value="1"/>
</dbReference>
<keyword evidence="1" id="KW-0694">RNA-binding</keyword>
<dbReference type="Gene3D" id="3.30.70.330">
    <property type="match status" value="5"/>
</dbReference>
<feature type="compositionally biased region" description="Basic residues" evidence="2">
    <location>
        <begin position="117"/>
        <end position="128"/>
    </location>
</feature>
<sequence length="2675" mass="295617">MGRLQHQHRSRSATSFARSSETTGADLDARSLGYAAAAASTEAVECPFGHVDGLSRAELREAAYEVFFMSCRAASGGSGRGLNYYPAGGGGEGGGDGSPTIGAGPRGGTGMNVVSSRVKRALGLKARRSSQPTTLRSSMGSSSSAPGSPGRVRAARDQAPGSPGKPRRPMTSAEIMRQQMRVTDQSDARLRKTLMRTLVGQVGKKADTIVLPLEVLRQLKVADFADSGEHHQWQRRQLKLLEAGLILHPSLPLDRLNGPVLRFREIMQAADARAIDTGKASDTMRALCDAVLALAWRSAPGTGPPGEACHWADGYPLNVLLYVSLLQAIFDLKEETVVLDEVDELLELMKRTWTTLGIHKMLHNVCFAWVLFQHYVATGQIEPDLARAALTMLTDVAADAKQENRDPVYALVLSSALGAMHDWSEKRLLDYHERYGKGMTGAGNGAMEDALSLALSTSKIIAESVPGMDIITLENSEHQDGGVGSFSGDRVDYYVRCSMRSAFTKMLENELGQGNGTIIQRDDDDPSEILARLAKDTEQLALSERDNFSHVLRRWHPFPGATAVATLHSCYGVVLKQYLADATCLSNEVAHVLHAAGRLEKALVQIMVEDVADCDDGGRSIVREVVPYDVESLVVRFLKTWIEERLRAAKECLLTARDTESWMPKSKGEPYARSAVELMKLAKSAVDEFFGIPVTARDRMVRELADGLGVIFHEYISFLASCGTKQSYIPPLPQLTRCNQDSRIIRLWRRAATPCRASGASPRGGVYHGQSASFSGGNNPRPSTSRGTQRLYIRLNTLHYLLSHIHALDKSLSFFSSHGRYTSPTSSAANRPLATATSNHFDRARAAAQSGIVLVAEVAAYRLIFLDSHHSFYGGLYVGGVADARIRPALRTLKQNLSFLVSVLVDRAQPVAVREVMKASFQAFLLVLLAGGSERSFTAEEHALVEEDFRGLKRAFCTRGEGLVAEDVVEAEARVAECVVELMGETTERLVDEFGIAAYETAGAVSDKQAMPMPMPMPPTTRRWSRRDPNTILRVLCHRDDEVASHFLKRTFQLPKRRMKAEGIDFACPCPGFEKLIYLCIPPTKLGTPSSPSGRYSIAIDRFILQNSTDVLPSEDYTSLEMQEYNNIQITETKLTWPNLVLVLINPPLVITGSAPLALQFQYAPTVPRMGMSSGLGLGDLDLLGDELADDILMSSTGPEDGPVLPADRRVGADRVALGRPRGTEPRGEAGVHGRLLLARSAGGVAVVRDRRPLLLLPGRRRGLDEETHPVLLPLRGGVLLVRGRLGSAWLVFLPLGVDLYPAMSAPNRDSTMQQLVPIAPPPKASGSESGKELVVVDPAGKGSGGVKLREDEEDLEVKLRRIMENVPVRVSNTSGSSAGSGSGDFHQYRQMRRREQDRLARMDADYQRRKEIAEFELRREERLKAAEERTAKKRLKRQKKKQRKKEKRTKTGNGGEEPNRGESSDDDEADPLSYIWPTVRSGLKGKRGDCRTYNPIDPGRPPSWRPRRPLSLCRRHSPPGCCLACACACAASLLAFASSSLRPLVPVATTRFSRSRSKMNRKTRGENDSERITSDGTAARTRPMSIQDIMLQREKKAASEAKKTKAGFQGNDKGTSTHLEQGREHKIRKDPKDAPVEGSKKEKSRDTTLEGSKKENLRRVRRSPQKEDMKYAPKEVSKKDKSKDKPKDGAKMDDLKDTPKFAGKEGPRDATKNGSKVERPSVRDSDHLVRKDKGIHHSQKLSAGMSGRADESKDRNLDEVRERNGDAIRSEYQKESGKRWNAKTVDDDEAEYRSEKLQNEMKRKGRNFDNEKISEVDWPMLKKQGSARFQDYKRSDRNDARNEYVKPYHGEPRLKRRRSRSRDHDRGRHVRSISPPLREQRHNYRGHEFDNYPPYHSMEKSRRKYSEVDKQGRSGGSHQRYESRLGGYSPRKKRTALQAEPAATKTPTSVIQSPEKKSATWDQPPVKATTLQPTGGQMAPSTPFNFSALKDPSTAVETMFAGNSLTADSVQLTQATRPLRRLHIENLPDSATEDKLIDCLNDFLSSTGIKHSQRSKPCLSCTINKEKRQAFVEFLTPEDATAALSFDGRSLNDSALRIQRPKEYVETLCQYYVTAATSRIHWLITVVADRQSPYDAQFMETLGRHLDILYSMVQNVTPKKHAEETALISDIVADSPHKIFIAGIGRVISSEMLMEIVGAFGPLAAYRFLFNDELGGHCAFLEYADRSITSKACAGLSGMKLGGCILTAVHVFPNPPVEATSEGPPFYGIPENAKSLLEEPTKVLQLKDLFDREEYMLLSKSELEETLEDVRAECARFGAVKSVNVVGYFAGSDNTAEANMVELEDRPVKTEHTEFGDSENIAKGGSEFTVLNQSIDGLNRSDAVEAKDVDLIPDSRDQKDKHLPLNAALCESETPVADEHTDLDDTHKRAALTTSQHAETDCTEAAVDESKHTETTVEATTTTMDNDVVEMRHQDPRTSETCSPAGDKAEKPGRDSEQSAGIGIEYRAEKIPVFETSDPVFVFEPGSVLVEFTREEAACIAAHSLHGRRFGNRTVYAGYAPHDLYLLKYPRVSYNLGDPQKHWMSSERFCWGIFFKKSSSLETFSSFNRCAVTFIFIETPGNSASNWRAKGLNCPDMDSAKSFPKLDGKPSGTADSTMSNIVLHSRAASAKSNS</sequence>
<dbReference type="FunFam" id="3.30.70.330:FF:000879">
    <property type="entry name" value="Splicing factor U2af large subunit A"/>
    <property type="match status" value="1"/>
</dbReference>
<feature type="compositionally biased region" description="Low complexity" evidence="2">
    <location>
        <begin position="12"/>
        <end position="22"/>
    </location>
</feature>
<accession>A0AAQ3SFW8</accession>
<dbReference type="InterPro" id="IPR057984">
    <property type="entry name" value="PATROL1_C"/>
</dbReference>
<dbReference type="EMBL" id="CP144746">
    <property type="protein sequence ID" value="WVZ55403.1"/>
    <property type="molecule type" value="Genomic_DNA"/>
</dbReference>
<evidence type="ECO:0000259" key="5">
    <source>
        <dbReference type="PROSITE" id="PS51259"/>
    </source>
</evidence>
<feature type="compositionally biased region" description="Basic residues" evidence="2">
    <location>
        <begin position="1432"/>
        <end position="1451"/>
    </location>
</feature>
<feature type="compositionally biased region" description="Basic and acidic residues" evidence="2">
    <location>
        <begin position="1831"/>
        <end position="1854"/>
    </location>
</feature>
<dbReference type="InterPro" id="IPR035979">
    <property type="entry name" value="RBD_domain_sf"/>
</dbReference>
<dbReference type="Proteomes" id="UP001341281">
    <property type="component" value="Chromosome 02"/>
</dbReference>
<feature type="region of interest" description="Disordered" evidence="2">
    <location>
        <begin position="1369"/>
        <end position="1403"/>
    </location>
</feature>
<feature type="region of interest" description="Disordered" evidence="2">
    <location>
        <begin position="1488"/>
        <end position="1507"/>
    </location>
</feature>
<feature type="compositionally biased region" description="Basic and acidic residues" evidence="2">
    <location>
        <begin position="1564"/>
        <end position="1574"/>
    </location>
</feature>
<feature type="region of interest" description="Disordered" evidence="2">
    <location>
        <begin position="1554"/>
        <end position="1967"/>
    </location>
</feature>
<evidence type="ECO:0000313" key="7">
    <source>
        <dbReference type="Proteomes" id="UP001341281"/>
    </source>
</evidence>